<proteinExistence type="predicted"/>
<evidence type="ECO:0000313" key="2">
    <source>
        <dbReference type="EMBL" id="EAR85217.2"/>
    </source>
</evidence>
<keyword evidence="1" id="KW-0677">Repeat</keyword>
<dbReference type="OrthoDB" id="311018at2759"/>
<dbReference type="SMART" id="SM00698">
    <property type="entry name" value="MORN"/>
    <property type="match status" value="3"/>
</dbReference>
<dbReference type="RefSeq" id="XP_001032880.2">
    <property type="nucleotide sequence ID" value="XM_001032880.2"/>
</dbReference>
<dbReference type="InterPro" id="IPR003409">
    <property type="entry name" value="MORN"/>
</dbReference>
<dbReference type="PANTHER" id="PTHR43215:SF14">
    <property type="entry name" value="RADIAL SPOKE HEAD 1 HOMOLOG"/>
    <property type="match status" value="1"/>
</dbReference>
<dbReference type="eggNOG" id="KOG0231">
    <property type="taxonomic scope" value="Eukaryota"/>
</dbReference>
<name>I7LTG8_TETTS</name>
<dbReference type="AlphaFoldDB" id="I7LTG8"/>
<sequence length="389" mass="45972">MFDIDQMDKSNFVCFQLKDESVYFGEVVYQNEQGQVFDPKQDQEAVNKGKAVRHGFGIQLFGTTSDEFLCKYEGYWDKDRMHGICRCWFPDKSTYEGNMKYNVKEGAGKFKWSNGDEYDGIWRNNRFEGAGTFRHHSGNVLSGIFKNNYFMKTNDQFINPFLSGEEIDQFIKRKNEINLLKEKNKKQKLFFFEKVNKIEDLAQLIKKSNQNNRIPLIFSSKQLGANISEIFNQIQQLDKRSWYDFDLRQAFQLKKQNVQQLKQYMAKTKKNLSNVLVKGETFVVNLDDSASAQYDEIFYPDIREFYNSSSFPSQIWNIEYLNRHEVFEKIIADTENFLKMVVSKDFTLAVWSKYKIDDSVDNKKIIEKIERRFSSIIPMIKIDLIMITQ</sequence>
<reference evidence="3" key="1">
    <citation type="journal article" date="2006" name="PLoS Biol.">
        <title>Macronuclear genome sequence of the ciliate Tetrahymena thermophila, a model eukaryote.</title>
        <authorList>
            <person name="Eisen J.A."/>
            <person name="Coyne R.S."/>
            <person name="Wu M."/>
            <person name="Wu D."/>
            <person name="Thiagarajan M."/>
            <person name="Wortman J.R."/>
            <person name="Badger J.H."/>
            <person name="Ren Q."/>
            <person name="Amedeo P."/>
            <person name="Jones K.M."/>
            <person name="Tallon L.J."/>
            <person name="Delcher A.L."/>
            <person name="Salzberg S.L."/>
            <person name="Silva J.C."/>
            <person name="Haas B.J."/>
            <person name="Majoros W.H."/>
            <person name="Farzad M."/>
            <person name="Carlton J.M."/>
            <person name="Smith R.K. Jr."/>
            <person name="Garg J."/>
            <person name="Pearlman R.E."/>
            <person name="Karrer K.M."/>
            <person name="Sun L."/>
            <person name="Manning G."/>
            <person name="Elde N.C."/>
            <person name="Turkewitz A.P."/>
            <person name="Asai D.J."/>
            <person name="Wilkes D.E."/>
            <person name="Wang Y."/>
            <person name="Cai H."/>
            <person name="Collins K."/>
            <person name="Stewart B.A."/>
            <person name="Lee S.R."/>
            <person name="Wilamowska K."/>
            <person name="Weinberg Z."/>
            <person name="Ruzzo W.L."/>
            <person name="Wloga D."/>
            <person name="Gaertig J."/>
            <person name="Frankel J."/>
            <person name="Tsao C.-C."/>
            <person name="Gorovsky M.A."/>
            <person name="Keeling P.J."/>
            <person name="Waller R.F."/>
            <person name="Patron N.J."/>
            <person name="Cherry J.M."/>
            <person name="Stover N.A."/>
            <person name="Krieger C.J."/>
            <person name="del Toro C."/>
            <person name="Ryder H.F."/>
            <person name="Williamson S.C."/>
            <person name="Barbeau R.A."/>
            <person name="Hamilton E.P."/>
            <person name="Orias E."/>
        </authorList>
    </citation>
    <scope>NUCLEOTIDE SEQUENCE [LARGE SCALE GENOMIC DNA]</scope>
    <source>
        <strain evidence="3">SB210</strain>
    </source>
</reference>
<dbReference type="Gene3D" id="2.20.110.10">
    <property type="entry name" value="Histone H3 K4-specific methyltransferase SET7/9 N-terminal domain"/>
    <property type="match status" value="1"/>
</dbReference>
<dbReference type="GO" id="GO:0005829">
    <property type="term" value="C:cytosol"/>
    <property type="evidence" value="ECO:0007669"/>
    <property type="project" value="TreeGrafter"/>
</dbReference>
<dbReference type="HOGENOM" id="CLU_710772_0_0_1"/>
<dbReference type="InParanoid" id="I7LTG8"/>
<dbReference type="Proteomes" id="UP000009168">
    <property type="component" value="Unassembled WGS sequence"/>
</dbReference>
<gene>
    <name evidence="2" type="ORF">TTHERM_00486680</name>
</gene>
<dbReference type="SUPFAM" id="SSF82185">
    <property type="entry name" value="Histone H3 K4-specific methyltransferase SET7/9 N-terminal domain"/>
    <property type="match status" value="1"/>
</dbReference>
<dbReference type="KEGG" id="tet:TTHERM_00486680"/>
<evidence type="ECO:0000256" key="1">
    <source>
        <dbReference type="ARBA" id="ARBA00022737"/>
    </source>
</evidence>
<protein>
    <submittedName>
        <fullName evidence="2">MORN motif protein</fullName>
    </submittedName>
</protein>
<dbReference type="PANTHER" id="PTHR43215">
    <property type="entry name" value="RADIAL SPOKE HEAD 1 HOMOLOG"/>
    <property type="match status" value="1"/>
</dbReference>
<dbReference type="GeneID" id="7846952"/>
<organism evidence="2 3">
    <name type="scientific">Tetrahymena thermophila (strain SB210)</name>
    <dbReference type="NCBI Taxonomy" id="312017"/>
    <lineage>
        <taxon>Eukaryota</taxon>
        <taxon>Sar</taxon>
        <taxon>Alveolata</taxon>
        <taxon>Ciliophora</taxon>
        <taxon>Intramacronucleata</taxon>
        <taxon>Oligohymenophorea</taxon>
        <taxon>Hymenostomatida</taxon>
        <taxon>Tetrahymenina</taxon>
        <taxon>Tetrahymenidae</taxon>
        <taxon>Tetrahymena</taxon>
    </lineage>
</organism>
<keyword evidence="3" id="KW-1185">Reference proteome</keyword>
<dbReference type="Pfam" id="PF02493">
    <property type="entry name" value="MORN"/>
    <property type="match status" value="3"/>
</dbReference>
<evidence type="ECO:0000313" key="3">
    <source>
        <dbReference type="Proteomes" id="UP000009168"/>
    </source>
</evidence>
<dbReference type="EMBL" id="GG662587">
    <property type="protein sequence ID" value="EAR85217.2"/>
    <property type="molecule type" value="Genomic_DNA"/>
</dbReference>
<dbReference type="OMA" id="NDQFINP"/>
<accession>I7LTG8</accession>